<proteinExistence type="predicted"/>
<dbReference type="Proteomes" id="UP000765509">
    <property type="component" value="Unassembled WGS sequence"/>
</dbReference>
<dbReference type="AlphaFoldDB" id="A0A9Q3PVF4"/>
<protein>
    <submittedName>
        <fullName evidence="1">Uncharacterized protein</fullName>
    </submittedName>
</protein>
<evidence type="ECO:0000313" key="1">
    <source>
        <dbReference type="EMBL" id="MBW0575598.1"/>
    </source>
</evidence>
<organism evidence="1 2">
    <name type="scientific">Austropuccinia psidii MF-1</name>
    <dbReference type="NCBI Taxonomy" id="1389203"/>
    <lineage>
        <taxon>Eukaryota</taxon>
        <taxon>Fungi</taxon>
        <taxon>Dikarya</taxon>
        <taxon>Basidiomycota</taxon>
        <taxon>Pucciniomycotina</taxon>
        <taxon>Pucciniomycetes</taxon>
        <taxon>Pucciniales</taxon>
        <taxon>Sphaerophragmiaceae</taxon>
        <taxon>Austropuccinia</taxon>
    </lineage>
</organism>
<reference evidence="1" key="1">
    <citation type="submission" date="2021-03" db="EMBL/GenBank/DDBJ databases">
        <title>Draft genome sequence of rust myrtle Austropuccinia psidii MF-1, a brazilian biotype.</title>
        <authorList>
            <person name="Quecine M.C."/>
            <person name="Pachon D.M.R."/>
            <person name="Bonatelli M.L."/>
            <person name="Correr F.H."/>
            <person name="Franceschini L.M."/>
            <person name="Leite T.F."/>
            <person name="Margarido G.R.A."/>
            <person name="Almeida C.A."/>
            <person name="Ferrarezi J.A."/>
            <person name="Labate C.A."/>
        </authorList>
    </citation>
    <scope>NUCLEOTIDE SEQUENCE</scope>
    <source>
        <strain evidence="1">MF-1</strain>
    </source>
</reference>
<keyword evidence="2" id="KW-1185">Reference proteome</keyword>
<comment type="caution">
    <text evidence="1">The sequence shown here is derived from an EMBL/GenBank/DDBJ whole genome shotgun (WGS) entry which is preliminary data.</text>
</comment>
<sequence>MSQINETPMCFEKVVRAIETSNNDNSFGNKINEQYAIIQELTDKYSTFNIEDIIETRIKQAINIIKTDNKKVLDDISNSFTEVKTYTIALKKCFDASQEGVSKLSLKLNQVIADNTRQTELWHELTHKEDMYKIEVINLIQAFKHKYRNSQRCSSSKMNNIEPIMNTLPRISTPLKQNEGTRILNRQVLDSDNSQLKHEFSTSLYNLEPSMGQAHLKDIPKLKEWPHSSG</sequence>
<accession>A0A9Q3PVF4</accession>
<evidence type="ECO:0000313" key="2">
    <source>
        <dbReference type="Proteomes" id="UP000765509"/>
    </source>
</evidence>
<dbReference type="EMBL" id="AVOT02096581">
    <property type="protein sequence ID" value="MBW0575598.1"/>
    <property type="molecule type" value="Genomic_DNA"/>
</dbReference>
<gene>
    <name evidence="1" type="ORF">O181_115313</name>
</gene>
<name>A0A9Q3PVF4_9BASI</name>